<evidence type="ECO:0000256" key="6">
    <source>
        <dbReference type="ARBA" id="ARBA00022989"/>
    </source>
</evidence>
<dbReference type="Pfam" id="PF01697">
    <property type="entry name" value="Glyco_transf_92"/>
    <property type="match status" value="1"/>
</dbReference>
<evidence type="ECO:0000256" key="4">
    <source>
        <dbReference type="ARBA" id="ARBA00022679"/>
    </source>
</evidence>
<evidence type="ECO:0000313" key="9">
    <source>
        <dbReference type="EMBL" id="GMJ10565.1"/>
    </source>
</evidence>
<organism evidence="9 10">
    <name type="scientific">Hibiscus trionum</name>
    <name type="common">Flower of an hour</name>
    <dbReference type="NCBI Taxonomy" id="183268"/>
    <lineage>
        <taxon>Eukaryota</taxon>
        <taxon>Viridiplantae</taxon>
        <taxon>Streptophyta</taxon>
        <taxon>Embryophyta</taxon>
        <taxon>Tracheophyta</taxon>
        <taxon>Spermatophyta</taxon>
        <taxon>Magnoliopsida</taxon>
        <taxon>eudicotyledons</taxon>
        <taxon>Gunneridae</taxon>
        <taxon>Pentapetalae</taxon>
        <taxon>rosids</taxon>
        <taxon>malvids</taxon>
        <taxon>Malvales</taxon>
        <taxon>Malvaceae</taxon>
        <taxon>Malvoideae</taxon>
        <taxon>Hibiscus</taxon>
    </lineage>
</organism>
<dbReference type="GO" id="GO:0016020">
    <property type="term" value="C:membrane"/>
    <property type="evidence" value="ECO:0007669"/>
    <property type="project" value="UniProtKB-SubCell"/>
</dbReference>
<keyword evidence="10" id="KW-1185">Reference proteome</keyword>
<evidence type="ECO:0000256" key="3">
    <source>
        <dbReference type="ARBA" id="ARBA00022676"/>
    </source>
</evidence>
<comment type="subcellular location">
    <subcellularLocation>
        <location evidence="1">Membrane</location>
        <topology evidence="1">Single-pass membrane protein</topology>
    </subcellularLocation>
</comment>
<keyword evidence="3 8" id="KW-0328">Glycosyltransferase</keyword>
<sequence>MARKPTTAMAIFLVLPCFFLLAFYSLLLSRSAVSSSPAELRFRPQNLTARYKDSDSFNHVIREEVNQLVHRTRLVTSILIPVGSFSVLLPNWEVLVLVYGENPLTSSPRGGGLYCVFPRNEASPANFSGVLPLSGALTFKCVLPNRNRRFHPFRQPFLARLPERDPNATSASPVMPRWDFLAYECFSTDTDVVVFVKGVNNRQGINKSPEEFRCVFGDDIKNAVRTAVTSSKQEVFRCHHPKTAASATKKIKISIEIQSEKLVVPSVAYYTTPPRRTPSNPKPKSLLCATTMVYNVAKFLREWVMYYSEIGVDKFILYDNGSDDDLETVVKELNEEGDYNIERIFWVWPKTQEAGFSHSAVYFKDSCAWMMYVDVDEFIFSPSWLENSSRPSKTMLQSLLSTPSDRSTGQVSIKCNDFGPSDQKNHPETGVIHGYDCRRQAAEQRHKSIILLDAVDHSLLNVIHHFDLNDSYYSWKELPPEAAVINHYKYQAWPEFMTKFRRRVSAFVADWTTRVNRMSKDRTPGLGFQPIKPDRWERMFCDVRDERLKLLTRKWFGSQTPEGFKMAWQR</sequence>
<evidence type="ECO:0000256" key="5">
    <source>
        <dbReference type="ARBA" id="ARBA00022692"/>
    </source>
</evidence>
<accession>A0A9W7J9N3</accession>
<gene>
    <name evidence="9" type="ORF">HRI_004725700</name>
</gene>
<comment type="caution">
    <text evidence="9">The sequence shown here is derived from an EMBL/GenBank/DDBJ whole genome shotgun (WGS) entry which is preliminary data.</text>
</comment>
<keyword evidence="7" id="KW-0472">Membrane</keyword>
<dbReference type="GO" id="GO:0005737">
    <property type="term" value="C:cytoplasm"/>
    <property type="evidence" value="ECO:0007669"/>
    <property type="project" value="TreeGrafter"/>
</dbReference>
<dbReference type="EC" id="2.4.1.-" evidence="8"/>
<reference evidence="9" key="1">
    <citation type="submission" date="2023-05" db="EMBL/GenBank/DDBJ databases">
        <title>Genome and transcriptome analyses reveal genes involved in the formation of fine ridges on petal epidermal cells in Hibiscus trionum.</title>
        <authorList>
            <person name="Koshimizu S."/>
            <person name="Masuda S."/>
            <person name="Ishii T."/>
            <person name="Shirasu K."/>
            <person name="Hoshino A."/>
            <person name="Arita M."/>
        </authorList>
    </citation>
    <scope>NUCLEOTIDE SEQUENCE</scope>
    <source>
        <strain evidence="9">Hamamatsu line</strain>
    </source>
</reference>
<comment type="similarity">
    <text evidence="2 8">Belongs to the glycosyltransferase 92 family.</text>
</comment>
<proteinExistence type="inferred from homology"/>
<evidence type="ECO:0000256" key="8">
    <source>
        <dbReference type="RuleBase" id="RU366017"/>
    </source>
</evidence>
<dbReference type="SUPFAM" id="SSF53448">
    <property type="entry name" value="Nucleotide-diphospho-sugar transferases"/>
    <property type="match status" value="1"/>
</dbReference>
<dbReference type="PANTHER" id="PTHR21461:SF69">
    <property type="entry name" value="GLYCOSYLTRANSFERASE FAMILY 92 PROTEIN"/>
    <property type="match status" value="1"/>
</dbReference>
<dbReference type="PANTHER" id="PTHR21461">
    <property type="entry name" value="GLYCOSYLTRANSFERASE FAMILY 92 PROTEIN"/>
    <property type="match status" value="1"/>
</dbReference>
<dbReference type="AlphaFoldDB" id="A0A9W7J9N3"/>
<keyword evidence="5" id="KW-0812">Transmembrane</keyword>
<dbReference type="GO" id="GO:0016757">
    <property type="term" value="F:glycosyltransferase activity"/>
    <property type="evidence" value="ECO:0007669"/>
    <property type="project" value="UniProtKB-UniRule"/>
</dbReference>
<dbReference type="InterPro" id="IPR008166">
    <property type="entry name" value="Glyco_transf_92"/>
</dbReference>
<evidence type="ECO:0000256" key="2">
    <source>
        <dbReference type="ARBA" id="ARBA00007647"/>
    </source>
</evidence>
<keyword evidence="4 8" id="KW-0808">Transferase</keyword>
<name>A0A9W7J9N3_HIBTR</name>
<evidence type="ECO:0000256" key="1">
    <source>
        <dbReference type="ARBA" id="ARBA00004167"/>
    </source>
</evidence>
<protein>
    <recommendedName>
        <fullName evidence="8">Glycosyltransferase family 92 protein</fullName>
        <ecNumber evidence="8">2.4.1.-</ecNumber>
    </recommendedName>
</protein>
<dbReference type="InterPro" id="IPR029044">
    <property type="entry name" value="Nucleotide-diphossugar_trans"/>
</dbReference>
<dbReference type="OrthoDB" id="2526284at2759"/>
<evidence type="ECO:0000313" key="10">
    <source>
        <dbReference type="Proteomes" id="UP001165190"/>
    </source>
</evidence>
<evidence type="ECO:0000256" key="7">
    <source>
        <dbReference type="ARBA" id="ARBA00023136"/>
    </source>
</evidence>
<dbReference type="EMBL" id="BSYR01000056">
    <property type="protein sequence ID" value="GMJ10565.1"/>
    <property type="molecule type" value="Genomic_DNA"/>
</dbReference>
<dbReference type="Proteomes" id="UP001165190">
    <property type="component" value="Unassembled WGS sequence"/>
</dbReference>
<keyword evidence="6" id="KW-1133">Transmembrane helix</keyword>